<protein>
    <recommendedName>
        <fullName evidence="5">Prepilin-type N-terminal cleavage/methylation domain-containing protein</fullName>
    </recommendedName>
</protein>
<dbReference type="RefSeq" id="WP_006980562.1">
    <property type="nucleotide sequence ID" value="NZ_ABVL01000009.1"/>
</dbReference>
<dbReference type="NCBIfam" id="TIGR02532">
    <property type="entry name" value="IV_pilin_GFxxxE"/>
    <property type="match status" value="1"/>
</dbReference>
<comment type="caution">
    <text evidence="3">The sequence shown here is derived from an EMBL/GenBank/DDBJ whole genome shotgun (WGS) entry which is preliminary data.</text>
</comment>
<keyword evidence="2" id="KW-1133">Transmembrane helix</keyword>
<feature type="transmembrane region" description="Helical" evidence="2">
    <location>
        <begin position="20"/>
        <end position="40"/>
    </location>
</feature>
<dbReference type="EMBL" id="ABVL01000009">
    <property type="protein sequence ID" value="EDY19060.1"/>
    <property type="molecule type" value="Genomic_DNA"/>
</dbReference>
<dbReference type="PANTHER" id="PTHR30093">
    <property type="entry name" value="GENERAL SECRETION PATHWAY PROTEIN G"/>
    <property type="match status" value="1"/>
</dbReference>
<dbReference type="AlphaFoldDB" id="B4D2U9"/>
<sequence length="221" mass="23853" precursor="true">MNTRSSLRRNLTAFTLIELLTVMAIIAILAGLLLVAIPVAKQMVYKASAKQTELSLITAINAYYSDYGKYPLGNNVPDPNAATDVLFGDSHLSNQALLDILRNVGPDFNTPNQYNPKGIPYFPSKVVSNPTAPKDGIATQDAGTVKKDSLVDPWGNEYRISIDADGDNRITNLPYSDFQGTNAPRVPVGVFSIGKDGMLGNKGDGTFRQNGSASDDVITWQ</sequence>
<evidence type="ECO:0008006" key="5">
    <source>
        <dbReference type="Google" id="ProtNLM"/>
    </source>
</evidence>
<evidence type="ECO:0000256" key="2">
    <source>
        <dbReference type="SAM" id="Phobius"/>
    </source>
</evidence>
<keyword evidence="2" id="KW-0812">Transmembrane</keyword>
<keyword evidence="4" id="KW-1185">Reference proteome</keyword>
<dbReference type="Proteomes" id="UP000005824">
    <property type="component" value="Unassembled WGS sequence"/>
</dbReference>
<dbReference type="InterPro" id="IPR012902">
    <property type="entry name" value="N_methyl_site"/>
</dbReference>
<dbReference type="Pfam" id="PF07963">
    <property type="entry name" value="N_methyl"/>
    <property type="match status" value="1"/>
</dbReference>
<dbReference type="InParanoid" id="B4D2U9"/>
<gene>
    <name evidence="3" type="ORF">CfE428DRAFT_3237</name>
</gene>
<accession>B4D2U9</accession>
<name>B4D2U9_9BACT</name>
<evidence type="ECO:0000256" key="1">
    <source>
        <dbReference type="SAM" id="MobiDB-lite"/>
    </source>
</evidence>
<dbReference type="InterPro" id="IPR045584">
    <property type="entry name" value="Pilin-like"/>
</dbReference>
<evidence type="ECO:0000313" key="3">
    <source>
        <dbReference type="EMBL" id="EDY19060.1"/>
    </source>
</evidence>
<organism evidence="3 4">
    <name type="scientific">Chthoniobacter flavus Ellin428</name>
    <dbReference type="NCBI Taxonomy" id="497964"/>
    <lineage>
        <taxon>Bacteria</taxon>
        <taxon>Pseudomonadati</taxon>
        <taxon>Verrucomicrobiota</taxon>
        <taxon>Spartobacteria</taxon>
        <taxon>Chthoniobacterales</taxon>
        <taxon>Chthoniobacteraceae</taxon>
        <taxon>Chthoniobacter</taxon>
    </lineage>
</organism>
<proteinExistence type="predicted"/>
<dbReference type="STRING" id="497964.CfE428DRAFT_3237"/>
<dbReference type="SUPFAM" id="SSF54523">
    <property type="entry name" value="Pili subunits"/>
    <property type="match status" value="1"/>
</dbReference>
<feature type="region of interest" description="Disordered" evidence="1">
    <location>
        <begin position="202"/>
        <end position="221"/>
    </location>
</feature>
<keyword evidence="2" id="KW-0472">Membrane</keyword>
<dbReference type="eggNOG" id="COG4969">
    <property type="taxonomic scope" value="Bacteria"/>
</dbReference>
<evidence type="ECO:0000313" key="4">
    <source>
        <dbReference type="Proteomes" id="UP000005824"/>
    </source>
</evidence>
<reference evidence="3 4" key="1">
    <citation type="journal article" date="2011" name="J. Bacteriol.">
        <title>Genome sequence of Chthoniobacter flavus Ellin428, an aerobic heterotrophic soil bacterium.</title>
        <authorList>
            <person name="Kant R."/>
            <person name="van Passel M.W."/>
            <person name="Palva A."/>
            <person name="Lucas S."/>
            <person name="Lapidus A."/>
            <person name="Glavina Del Rio T."/>
            <person name="Dalin E."/>
            <person name="Tice H."/>
            <person name="Bruce D."/>
            <person name="Goodwin L."/>
            <person name="Pitluck S."/>
            <person name="Larimer F.W."/>
            <person name="Land M.L."/>
            <person name="Hauser L."/>
            <person name="Sangwan P."/>
            <person name="de Vos W.M."/>
            <person name="Janssen P.H."/>
            <person name="Smidt H."/>
        </authorList>
    </citation>
    <scope>NUCLEOTIDE SEQUENCE [LARGE SCALE GENOMIC DNA]</scope>
    <source>
        <strain evidence="3 4">Ellin428</strain>
    </source>
</reference>
<dbReference type="Gene3D" id="3.30.700.10">
    <property type="entry name" value="Glycoprotein, Type 4 Pilin"/>
    <property type="match status" value="1"/>
</dbReference>